<protein>
    <submittedName>
        <fullName evidence="5">Cyclohexanone monooxygenase</fullName>
    </submittedName>
</protein>
<keyword evidence="4" id="KW-0560">Oxidoreductase</keyword>
<reference evidence="6" key="1">
    <citation type="submission" date="2017-03" db="EMBL/GenBank/DDBJ databases">
        <authorList>
            <person name="Sharma R."/>
            <person name="Thines M."/>
        </authorList>
    </citation>
    <scope>NUCLEOTIDE SEQUENCE [LARGE SCALE GENOMIC DNA]</scope>
</reference>
<dbReference type="InterPro" id="IPR050775">
    <property type="entry name" value="FAD-binding_Monooxygenases"/>
</dbReference>
<keyword evidence="3" id="KW-0521">NADP</keyword>
<dbReference type="GO" id="GO:0050660">
    <property type="term" value="F:flavin adenine dinucleotide binding"/>
    <property type="evidence" value="ECO:0007669"/>
    <property type="project" value="InterPro"/>
</dbReference>
<name>A0A1W5CSZ0_9LECA</name>
<feature type="non-terminal residue" evidence="5">
    <location>
        <position position="148"/>
    </location>
</feature>
<dbReference type="PANTHER" id="PTHR43098:SF5">
    <property type="entry name" value="DUAL-FUNCTIONAL MONOOXYGENASE_METHYLTRANSFERASE PSOF"/>
    <property type="match status" value="1"/>
</dbReference>
<keyword evidence="5" id="KW-0503">Monooxygenase</keyword>
<evidence type="ECO:0000313" key="5">
    <source>
        <dbReference type="EMBL" id="SLM33931.1"/>
    </source>
</evidence>
<dbReference type="GO" id="GO:0004499">
    <property type="term" value="F:N,N-dimethylaniline monooxygenase activity"/>
    <property type="evidence" value="ECO:0007669"/>
    <property type="project" value="InterPro"/>
</dbReference>
<dbReference type="PANTHER" id="PTHR43098">
    <property type="entry name" value="L-ORNITHINE N(5)-MONOOXYGENASE-RELATED"/>
    <property type="match status" value="1"/>
</dbReference>
<evidence type="ECO:0000313" key="6">
    <source>
        <dbReference type="Proteomes" id="UP000192927"/>
    </source>
</evidence>
<dbReference type="InterPro" id="IPR020946">
    <property type="entry name" value="Flavin_mOase-like"/>
</dbReference>
<dbReference type="Pfam" id="PF00743">
    <property type="entry name" value="FMO-like"/>
    <property type="match status" value="1"/>
</dbReference>
<proteinExistence type="predicted"/>
<evidence type="ECO:0000256" key="2">
    <source>
        <dbReference type="ARBA" id="ARBA00022827"/>
    </source>
</evidence>
<keyword evidence="2" id="KW-0274">FAD</keyword>
<dbReference type="AlphaFoldDB" id="A0A1W5CSZ0"/>
<dbReference type="EMBL" id="FWEW01000169">
    <property type="protein sequence ID" value="SLM33931.1"/>
    <property type="molecule type" value="Genomic_DNA"/>
</dbReference>
<accession>A0A1W5CSZ0</accession>
<keyword evidence="1" id="KW-0285">Flavoprotein</keyword>
<dbReference type="Gene3D" id="3.50.50.60">
    <property type="entry name" value="FAD/NAD(P)-binding domain"/>
    <property type="match status" value="1"/>
</dbReference>
<keyword evidence="6" id="KW-1185">Reference proteome</keyword>
<evidence type="ECO:0000256" key="4">
    <source>
        <dbReference type="ARBA" id="ARBA00023002"/>
    </source>
</evidence>
<organism evidence="5 6">
    <name type="scientific">Lasallia pustulata</name>
    <dbReference type="NCBI Taxonomy" id="136370"/>
    <lineage>
        <taxon>Eukaryota</taxon>
        <taxon>Fungi</taxon>
        <taxon>Dikarya</taxon>
        <taxon>Ascomycota</taxon>
        <taxon>Pezizomycotina</taxon>
        <taxon>Lecanoromycetes</taxon>
        <taxon>OSLEUM clade</taxon>
        <taxon>Umbilicariomycetidae</taxon>
        <taxon>Umbilicariales</taxon>
        <taxon>Umbilicariaceae</taxon>
        <taxon>Lasallia</taxon>
    </lineage>
</organism>
<dbReference type="Proteomes" id="UP000192927">
    <property type="component" value="Unassembled WGS sequence"/>
</dbReference>
<evidence type="ECO:0000256" key="3">
    <source>
        <dbReference type="ARBA" id="ARBA00022857"/>
    </source>
</evidence>
<dbReference type="SUPFAM" id="SSF51905">
    <property type="entry name" value="FAD/NAD(P)-binding domain"/>
    <property type="match status" value="1"/>
</dbReference>
<dbReference type="GO" id="GO:0050661">
    <property type="term" value="F:NADP binding"/>
    <property type="evidence" value="ECO:0007669"/>
    <property type="project" value="InterPro"/>
</dbReference>
<evidence type="ECO:0000256" key="1">
    <source>
        <dbReference type="ARBA" id="ARBA00022630"/>
    </source>
</evidence>
<dbReference type="InterPro" id="IPR036188">
    <property type="entry name" value="FAD/NAD-bd_sf"/>
</dbReference>
<sequence>MTSATFEETSNIWKVQTSKNTVFTTRYLVTGLGLLSKQNFPDIPGLKERAFNGELYHTGNWPKSHDFTGKRVAVIGNGSTGVQLITAIAPEVAQLTCFQRSPQYSVPNGNGPVSRDYREMINRDYDQIWSQVKTSAVAFGFEESKIPA</sequence>